<evidence type="ECO:0000313" key="3">
    <source>
        <dbReference type="EMBL" id="MFC0678210.1"/>
    </source>
</evidence>
<keyword evidence="3" id="KW-0808">Transferase</keyword>
<dbReference type="Proteomes" id="UP001589896">
    <property type="component" value="Unassembled WGS sequence"/>
</dbReference>
<dbReference type="InterPro" id="IPR015424">
    <property type="entry name" value="PyrdxlP-dep_Trfase"/>
</dbReference>
<dbReference type="InterPro" id="IPR015421">
    <property type="entry name" value="PyrdxlP-dep_Trfase_major"/>
</dbReference>
<keyword evidence="1" id="KW-0663">Pyridoxal phosphate</keyword>
<feature type="domain" description="Aminotransferase class V" evidence="2">
    <location>
        <begin position="67"/>
        <end position="299"/>
    </location>
</feature>
<dbReference type="PANTHER" id="PTHR43586:SF21">
    <property type="entry name" value="PYRIDOXAL PHOSPHATE (PLP)-DEPENDENT ASPARTATE AMINOTRANSFERASE SUPERFAMILY"/>
    <property type="match status" value="1"/>
</dbReference>
<proteinExistence type="predicted"/>
<dbReference type="InterPro" id="IPR015422">
    <property type="entry name" value="PyrdxlP-dep_Trfase_small"/>
</dbReference>
<dbReference type="SUPFAM" id="SSF53383">
    <property type="entry name" value="PLP-dependent transferases"/>
    <property type="match status" value="1"/>
</dbReference>
<dbReference type="Gene3D" id="3.90.1150.10">
    <property type="entry name" value="Aspartate Aminotransferase, domain 1"/>
    <property type="match status" value="1"/>
</dbReference>
<sequence length="357" mass="38407">MTRTDPQISAPVSEGLTRARASFDAGRGFLAVASIGIPTRETVAALRKDLDLWAAARRDPQHYDPVIERTRGSFARLVGVAPDRVAIGSQTSVQTSVVAAAVPSGANVLIAHGDFSSIVYPFLQRDDISVRSVPISELADAIDDHTWMAVFSHVQSATGEVADVDAITAAAARHGALTFCDVTQSAGVHPVDAGMFDVTVCHAYKWLCSPRGVAFLCLSERAAVQLRPIQAGWYAGEDVWHSCYGPTMKLASDARRFDVSPAWPAWVGADPAIRMFADLDMDEVWAYTSGLGDALCDELGIEREGQAIVTWPDPEGADLQKLIAAGIRASGRAGRLRAAFHIWNDLDDVELVVRALR</sequence>
<accession>A0ABV6RMK1</accession>
<evidence type="ECO:0000259" key="2">
    <source>
        <dbReference type="Pfam" id="PF00266"/>
    </source>
</evidence>
<dbReference type="Gene3D" id="3.40.640.10">
    <property type="entry name" value="Type I PLP-dependent aspartate aminotransferase-like (Major domain)"/>
    <property type="match status" value="1"/>
</dbReference>
<evidence type="ECO:0000313" key="4">
    <source>
        <dbReference type="Proteomes" id="UP001589896"/>
    </source>
</evidence>
<protein>
    <submittedName>
        <fullName evidence="3">Aminotransferase class V-fold PLP-dependent enzyme</fullName>
    </submittedName>
</protein>
<evidence type="ECO:0000256" key="1">
    <source>
        <dbReference type="ARBA" id="ARBA00022898"/>
    </source>
</evidence>
<dbReference type="RefSeq" id="WP_386667860.1">
    <property type="nucleotide sequence ID" value="NZ_JBHLTG010000002.1"/>
</dbReference>
<organism evidence="3 4">
    <name type="scientific">Lysobacter korlensis</name>
    <dbReference type="NCBI Taxonomy" id="553636"/>
    <lineage>
        <taxon>Bacteria</taxon>
        <taxon>Pseudomonadati</taxon>
        <taxon>Pseudomonadota</taxon>
        <taxon>Gammaproteobacteria</taxon>
        <taxon>Lysobacterales</taxon>
        <taxon>Lysobacteraceae</taxon>
        <taxon>Lysobacter</taxon>
    </lineage>
</organism>
<name>A0ABV6RMK1_9GAMM</name>
<reference evidence="3 4" key="1">
    <citation type="submission" date="2024-09" db="EMBL/GenBank/DDBJ databases">
        <authorList>
            <person name="Sun Q."/>
            <person name="Mori K."/>
        </authorList>
    </citation>
    <scope>NUCLEOTIDE SEQUENCE [LARGE SCALE GENOMIC DNA]</scope>
    <source>
        <strain evidence="3 4">KCTC 23076</strain>
    </source>
</reference>
<dbReference type="Pfam" id="PF00266">
    <property type="entry name" value="Aminotran_5"/>
    <property type="match status" value="1"/>
</dbReference>
<keyword evidence="3" id="KW-0032">Aminotransferase</keyword>
<dbReference type="GO" id="GO:0008483">
    <property type="term" value="F:transaminase activity"/>
    <property type="evidence" value="ECO:0007669"/>
    <property type="project" value="UniProtKB-KW"/>
</dbReference>
<keyword evidence="4" id="KW-1185">Reference proteome</keyword>
<dbReference type="EMBL" id="JBHLTG010000002">
    <property type="protein sequence ID" value="MFC0678210.1"/>
    <property type="molecule type" value="Genomic_DNA"/>
</dbReference>
<comment type="caution">
    <text evidence="3">The sequence shown here is derived from an EMBL/GenBank/DDBJ whole genome shotgun (WGS) entry which is preliminary data.</text>
</comment>
<dbReference type="InterPro" id="IPR000192">
    <property type="entry name" value="Aminotrans_V_dom"/>
</dbReference>
<dbReference type="PANTHER" id="PTHR43586">
    <property type="entry name" value="CYSTEINE DESULFURASE"/>
    <property type="match status" value="1"/>
</dbReference>
<gene>
    <name evidence="3" type="ORF">ACFFGH_10205</name>
</gene>